<dbReference type="OrthoDB" id="8447155at2"/>
<name>A0A0H3HYU4_PECPM</name>
<reference evidence="7" key="4">
    <citation type="submission" date="2023-07" db="EMBL/GenBank/DDBJ databases">
        <title>Identification of Pectobacterium versatile causing blackleg of potato from New York State with a whole genome sequencing approach.</title>
        <authorList>
            <person name="Ma X."/>
            <person name="Swingle B."/>
        </authorList>
    </citation>
    <scope>NUCLEOTIDE SEQUENCE [LARGE SCALE GENOMIC DNA]</scope>
    <source>
        <strain evidence="7">NY1588A</strain>
    </source>
</reference>
<dbReference type="Proteomes" id="UP001194579">
    <property type="component" value="Unassembled WGS sequence"/>
</dbReference>
<dbReference type="NCBIfam" id="NF002900">
    <property type="entry name" value="PRK03467.1"/>
    <property type="match status" value="1"/>
</dbReference>
<dbReference type="PIRSF" id="PIRSF009554">
    <property type="entry name" value="UCP009554"/>
    <property type="match status" value="1"/>
</dbReference>
<organism evidence="2 5">
    <name type="scientific">Pectobacterium parmentieri</name>
    <dbReference type="NCBI Taxonomy" id="1905730"/>
    <lineage>
        <taxon>Bacteria</taxon>
        <taxon>Pseudomonadati</taxon>
        <taxon>Pseudomonadota</taxon>
        <taxon>Gammaproteobacteria</taxon>
        <taxon>Enterobacterales</taxon>
        <taxon>Pectobacteriaceae</taxon>
        <taxon>Pectobacterium</taxon>
    </lineage>
</organism>
<dbReference type="Proteomes" id="UP000269665">
    <property type="component" value="Unassembled WGS sequence"/>
</dbReference>
<dbReference type="Gene3D" id="2.30.110.10">
    <property type="entry name" value="Electron Transport, Fmn-binding Protein, Chain A"/>
    <property type="match status" value="1"/>
</dbReference>
<dbReference type="STRING" id="1905730.W5S_0427"/>
<evidence type="ECO:0000313" key="6">
    <source>
        <dbReference type="Proteomes" id="UP000269665"/>
    </source>
</evidence>
<dbReference type="EMBL" id="PSZG01000001">
    <property type="protein sequence ID" value="RKO78904.1"/>
    <property type="molecule type" value="Genomic_DNA"/>
</dbReference>
<evidence type="ECO:0000313" key="3">
    <source>
        <dbReference type="EMBL" id="MBI0555803.1"/>
    </source>
</evidence>
<dbReference type="EMBL" id="WABS01000030">
    <property type="protein sequence ID" value="MBI0555803.1"/>
    <property type="molecule type" value="Genomic_DNA"/>
</dbReference>
<dbReference type="KEGG" id="pec:W5S_0427"/>
<accession>A0A0H3HYU4</accession>
<evidence type="ECO:0000313" key="5">
    <source>
        <dbReference type="Proteomes" id="UP000008044"/>
    </source>
</evidence>
<dbReference type="RefSeq" id="WP_012822201.1">
    <property type="nucleotide sequence ID" value="NC_017845.1"/>
</dbReference>
<dbReference type="AlphaFoldDB" id="A0A0H3HYU4"/>
<evidence type="ECO:0000313" key="7">
    <source>
        <dbReference type="Proteomes" id="UP001194579"/>
    </source>
</evidence>
<comment type="similarity">
    <text evidence="1">Belongs to the UPF0306 family.</text>
</comment>
<keyword evidence="7" id="KW-1185">Reference proteome</keyword>
<dbReference type="SUPFAM" id="SSF50475">
    <property type="entry name" value="FMN-binding split barrel"/>
    <property type="match status" value="1"/>
</dbReference>
<evidence type="ECO:0000256" key="1">
    <source>
        <dbReference type="HAMAP-Rule" id="MF_00764"/>
    </source>
</evidence>
<evidence type="ECO:0000313" key="4">
    <source>
        <dbReference type="EMBL" id="RKO78904.1"/>
    </source>
</evidence>
<gene>
    <name evidence="2" type="ordered locus">W5S_0427</name>
    <name evidence="4" type="ORF">C5E00_20110</name>
    <name evidence="3" type="ORF">F6Q06_15115</name>
</gene>
<dbReference type="Proteomes" id="UP000008044">
    <property type="component" value="Chromosome"/>
</dbReference>
<dbReference type="eggNOG" id="COG3787">
    <property type="taxonomic scope" value="Bacteria"/>
</dbReference>
<reference evidence="3" key="5">
    <citation type="submission" date="2024-05" db="EMBL/GenBank/DDBJ databases">
        <title>Identification of Pectobacterium versatile causing blackleg of potato from New York State with a whole genome sequencing approach.</title>
        <authorList>
            <person name="Ma X."/>
            <person name="Swingle B."/>
        </authorList>
    </citation>
    <scope>NUCLEOTIDE SEQUENCE</scope>
    <source>
        <strain evidence="3">NY1588A</strain>
    </source>
</reference>
<dbReference type="InterPro" id="IPR012349">
    <property type="entry name" value="Split_barrel_FMN-bd"/>
</dbReference>
<dbReference type="GeneID" id="45851036"/>
<dbReference type="PATRIC" id="fig|1166016.3.peg.431"/>
<dbReference type="HAMAP" id="MF_00764">
    <property type="entry name" value="UPF0306"/>
    <property type="match status" value="1"/>
</dbReference>
<reference evidence="2" key="2">
    <citation type="submission" date="2012-03" db="EMBL/GenBank/DDBJ databases">
        <authorList>
            <person name="Koskinen P."/>
            <person name="Laine P."/>
            <person name="Niemi O."/>
            <person name="Nykyri J."/>
            <person name="Harjunpaa H."/>
            <person name="Auvinen P."/>
            <person name="Paulin L."/>
            <person name="Pirhonen M."/>
            <person name="Palva T."/>
            <person name="Holm L."/>
        </authorList>
    </citation>
    <scope>NUCLEOTIDE SEQUENCE</scope>
    <source>
        <strain evidence="2">SCC3193</strain>
    </source>
</reference>
<reference evidence="4 6" key="3">
    <citation type="journal article" date="2018" name="BMC Genomics">
        <title>High genomic variability in the plant pathogenic bacterium Pectobacterium parmentieri deciphered from de novo assembled complete genomes.</title>
        <authorList>
            <person name="Zoledowska S."/>
            <person name="Motyka-Pomagruk A."/>
            <person name="Sledz W."/>
            <person name="Mengoni A."/>
            <person name="Lojkowska E."/>
        </authorList>
    </citation>
    <scope>NUCLEOTIDE SEQUENCE [LARGE SCALE GENOMIC DNA]</scope>
    <source>
        <strain evidence="4 6">IFB5626</strain>
    </source>
</reference>
<proteinExistence type="inferred from homology"/>
<protein>
    <recommendedName>
        <fullName evidence="1">UPF0306 protein W5S_0427</fullName>
    </recommendedName>
</protein>
<dbReference type="InterPro" id="IPR011194">
    <property type="entry name" value="UPF0306"/>
</dbReference>
<dbReference type="HOGENOM" id="CLU_105087_3_0_6"/>
<evidence type="ECO:0000313" key="2">
    <source>
        <dbReference type="EMBL" id="AFI88554.1"/>
    </source>
</evidence>
<dbReference type="KEGG" id="ppar:A8F97_16365"/>
<sequence length="165" mass="19071">MQTESRETDSDLEAITRYLKKSHVLTLCVGENSELWCASCFYTYDDQQIAFYLMTELHTRHGEIMARLPQVAGTVSGQPKSVMLIKGVQFRAQAVQLEGDDALQARARYNARFPIARASQAPIWRLDLIEVKMTDNMLGFGKKRYWQRDEQTGQKAHDKHEKMRE</sequence>
<dbReference type="OMA" id="DLWCANC"/>
<reference evidence="2 5" key="1">
    <citation type="journal article" date="2012" name="J. Bacteriol.">
        <title>Genome sequence of Pectobacterium sp. strain SCC3193.</title>
        <authorList>
            <person name="Koskinen J.P."/>
            <person name="Laine P."/>
            <person name="Niemi O."/>
            <person name="Nykyri J."/>
            <person name="Harjunpaa H."/>
            <person name="Auvinen P."/>
            <person name="Paulin L."/>
            <person name="Pirhonen M."/>
            <person name="Palva T."/>
            <person name="Holm L."/>
        </authorList>
    </citation>
    <scope>NUCLEOTIDE SEQUENCE [LARGE SCALE GENOMIC DNA]</scope>
    <source>
        <strain evidence="2 5">SCC3193</strain>
    </source>
</reference>
<dbReference type="EMBL" id="CP003415">
    <property type="protein sequence ID" value="AFI88554.1"/>
    <property type="molecule type" value="Genomic_DNA"/>
</dbReference>